<dbReference type="InterPro" id="IPR042001">
    <property type="entry name" value="Sortase_F"/>
</dbReference>
<dbReference type="Gene3D" id="2.40.260.10">
    <property type="entry name" value="Sortase"/>
    <property type="match status" value="1"/>
</dbReference>
<evidence type="ECO:0000313" key="3">
    <source>
        <dbReference type="Proteomes" id="UP000231791"/>
    </source>
</evidence>
<dbReference type="InterPro" id="IPR023365">
    <property type="entry name" value="Sortase_dom-sf"/>
</dbReference>
<keyword evidence="1" id="KW-0378">Hydrolase</keyword>
<dbReference type="SUPFAM" id="SSF63817">
    <property type="entry name" value="Sortase"/>
    <property type="match status" value="1"/>
</dbReference>
<accession>A0A2K8PEY1</accession>
<keyword evidence="3" id="KW-1185">Reference proteome</keyword>
<evidence type="ECO:0000256" key="1">
    <source>
        <dbReference type="ARBA" id="ARBA00022801"/>
    </source>
</evidence>
<gene>
    <name evidence="2" type="ORF">SLAV_17235</name>
</gene>
<evidence type="ECO:0000313" key="2">
    <source>
        <dbReference type="EMBL" id="ATZ25297.1"/>
    </source>
</evidence>
<proteinExistence type="predicted"/>
<dbReference type="GeneID" id="49384491"/>
<protein>
    <submittedName>
        <fullName evidence="2">Sortase family protein</fullName>
    </submittedName>
</protein>
<dbReference type="RefSeq" id="WP_051841382.1">
    <property type="nucleotide sequence ID" value="NZ_CP024985.1"/>
</dbReference>
<dbReference type="Proteomes" id="UP000231791">
    <property type="component" value="Chromosome"/>
</dbReference>
<dbReference type="Pfam" id="PF04203">
    <property type="entry name" value="Sortase"/>
    <property type="match status" value="1"/>
</dbReference>
<dbReference type="EMBL" id="CP024985">
    <property type="protein sequence ID" value="ATZ25297.1"/>
    <property type="molecule type" value="Genomic_DNA"/>
</dbReference>
<dbReference type="CDD" id="cd05829">
    <property type="entry name" value="Sortase_F"/>
    <property type="match status" value="1"/>
</dbReference>
<reference evidence="2 3" key="1">
    <citation type="submission" date="2017-11" db="EMBL/GenBank/DDBJ databases">
        <title>Complete genome sequence of Streptomyces lavendulae subsp. lavendulae CCM 3239 (formerly 'Streptomyces aureofaciens CCM 3239'), the producer of the angucycline-type antibiotic auricin.</title>
        <authorList>
            <person name="Busche T."/>
            <person name="Novakova R."/>
            <person name="Al'Dilaimi A."/>
            <person name="Homerova D."/>
            <person name="Feckova L."/>
            <person name="Rezuchova B."/>
            <person name="Mingyar E."/>
            <person name="Csolleiova D."/>
            <person name="Bekeova C."/>
            <person name="Winkler A."/>
            <person name="Sevcikova B."/>
            <person name="Kalinowski J."/>
            <person name="Kormanec J."/>
            <person name="Ruckert C."/>
        </authorList>
    </citation>
    <scope>NUCLEOTIDE SEQUENCE [LARGE SCALE GENOMIC DNA]</scope>
    <source>
        <strain evidence="2 3">CCM 3239</strain>
    </source>
</reference>
<dbReference type="AlphaFoldDB" id="A0A2K8PEY1"/>
<dbReference type="KEGG" id="slx:SLAV_17235"/>
<organism evidence="2 3">
    <name type="scientific">Streptomyces lavendulae subsp. lavendulae</name>
    <dbReference type="NCBI Taxonomy" id="58340"/>
    <lineage>
        <taxon>Bacteria</taxon>
        <taxon>Bacillati</taxon>
        <taxon>Actinomycetota</taxon>
        <taxon>Actinomycetes</taxon>
        <taxon>Kitasatosporales</taxon>
        <taxon>Streptomycetaceae</taxon>
        <taxon>Streptomyces</taxon>
    </lineage>
</organism>
<dbReference type="GO" id="GO:0016787">
    <property type="term" value="F:hydrolase activity"/>
    <property type="evidence" value="ECO:0007669"/>
    <property type="project" value="UniProtKB-KW"/>
</dbReference>
<dbReference type="InterPro" id="IPR005754">
    <property type="entry name" value="Sortase"/>
</dbReference>
<dbReference type="NCBIfam" id="NF033748">
    <property type="entry name" value="class_F_sortase"/>
    <property type="match status" value="1"/>
</dbReference>
<name>A0A2K8PEY1_STRLA</name>
<sequence>MAEPAPALRAGRTRRVRRAAALAGVPALAVVLLSGCSSGTAAAHGPADAAAPAPTAAALAPSVPDRITVPDIKVDAPLDAVGLDDRGVMREPDFAKPDDAAWYKEGPTPGEPGAAAIVGHMDTPKAPEAVFFNLKRLKKNERIEVHRTDGTTAVFAVDSVDTFKKAAFPTDKVYGDTHGTPELRLITCGGELTADRHWDSNVVVFAHLTGTA</sequence>